<dbReference type="PANTHER" id="PTHR23155:SF1228">
    <property type="entry name" value="NB-ARC DOMAIN CONTAINING PROTEIN, EXPRESSED"/>
    <property type="match status" value="1"/>
</dbReference>
<dbReference type="Gene3D" id="3.40.50.300">
    <property type="entry name" value="P-loop containing nucleotide triphosphate hydrolases"/>
    <property type="match status" value="1"/>
</dbReference>
<dbReference type="Gene3D" id="3.80.10.10">
    <property type="entry name" value="Ribonuclease Inhibitor"/>
    <property type="match status" value="1"/>
</dbReference>
<dbReference type="SMR" id="A0A1S3X3W9"/>
<dbReference type="Gene3D" id="1.10.8.430">
    <property type="entry name" value="Helical domain of apoptotic protease-activating factors"/>
    <property type="match status" value="1"/>
</dbReference>
<evidence type="ECO:0000259" key="8">
    <source>
        <dbReference type="Pfam" id="PF18052"/>
    </source>
</evidence>
<dbReference type="CDD" id="cd14798">
    <property type="entry name" value="RX-CC_like"/>
    <property type="match status" value="1"/>
</dbReference>
<dbReference type="GO" id="GO:0005524">
    <property type="term" value="F:ATP binding"/>
    <property type="evidence" value="ECO:0007669"/>
    <property type="project" value="UniProtKB-KW"/>
</dbReference>
<proteinExistence type="inferred from homology"/>
<dbReference type="InterPro" id="IPR041118">
    <property type="entry name" value="Rx_N"/>
</dbReference>
<dbReference type="GO" id="GO:0043531">
    <property type="term" value="F:ADP binding"/>
    <property type="evidence" value="ECO:0007669"/>
    <property type="project" value="InterPro"/>
</dbReference>
<evidence type="ECO:0000256" key="1">
    <source>
        <dbReference type="ARBA" id="ARBA00008894"/>
    </source>
</evidence>
<accession>A0A1S3X3W9</accession>
<evidence type="ECO:0000256" key="5">
    <source>
        <dbReference type="ARBA" id="ARBA00022821"/>
    </source>
</evidence>
<name>A0A1S3X3W9_TOBAC</name>
<dbReference type="InterPro" id="IPR036388">
    <property type="entry name" value="WH-like_DNA-bd_sf"/>
</dbReference>
<dbReference type="InterPro" id="IPR042197">
    <property type="entry name" value="Apaf_helical"/>
</dbReference>
<dbReference type="Pfam" id="PF23559">
    <property type="entry name" value="WHD_DRP"/>
    <property type="match status" value="1"/>
</dbReference>
<dbReference type="InterPro" id="IPR055414">
    <property type="entry name" value="LRR_R13L4/SHOC2-like"/>
</dbReference>
<keyword evidence="2" id="KW-0433">Leucine-rich repeat</keyword>
<evidence type="ECO:0000256" key="3">
    <source>
        <dbReference type="ARBA" id="ARBA00022737"/>
    </source>
</evidence>
<dbReference type="InterPro" id="IPR044974">
    <property type="entry name" value="Disease_R_plants"/>
</dbReference>
<dbReference type="Gene3D" id="1.10.10.10">
    <property type="entry name" value="Winged helix-like DNA-binding domain superfamily/Winged helix DNA-binding domain"/>
    <property type="match status" value="1"/>
</dbReference>
<dbReference type="STRING" id="4097.A0A1S3X3W9"/>
<dbReference type="InterPro" id="IPR027417">
    <property type="entry name" value="P-loop_NTPase"/>
</dbReference>
<evidence type="ECO:0000313" key="11">
    <source>
        <dbReference type="RefSeq" id="XP_016434516.1"/>
    </source>
</evidence>
<feature type="domain" description="Disease resistance protein winged helix" evidence="9">
    <location>
        <begin position="782"/>
        <end position="851"/>
    </location>
</feature>
<dbReference type="OrthoDB" id="1286602at2759"/>
<keyword evidence="5" id="KW-0611">Plant defense</keyword>
<dbReference type="PANTHER" id="PTHR23155">
    <property type="entry name" value="DISEASE RESISTANCE PROTEIN RP"/>
    <property type="match status" value="1"/>
</dbReference>
<dbReference type="FunFam" id="1.10.10.10:FF:000322">
    <property type="entry name" value="Probable disease resistance protein At1g63360"/>
    <property type="match status" value="1"/>
</dbReference>
<reference evidence="11" key="1">
    <citation type="submission" date="2025-08" db="UniProtKB">
        <authorList>
            <consortium name="RefSeq"/>
        </authorList>
    </citation>
    <scope>IDENTIFICATION</scope>
</reference>
<evidence type="ECO:0000259" key="10">
    <source>
        <dbReference type="Pfam" id="PF23598"/>
    </source>
</evidence>
<evidence type="ECO:0000259" key="9">
    <source>
        <dbReference type="Pfam" id="PF23559"/>
    </source>
</evidence>
<dbReference type="PRINTS" id="PR00364">
    <property type="entry name" value="DISEASERSIST"/>
</dbReference>
<dbReference type="SUPFAM" id="SSF52058">
    <property type="entry name" value="L domain-like"/>
    <property type="match status" value="1"/>
</dbReference>
<dbReference type="InterPro" id="IPR032675">
    <property type="entry name" value="LRR_dom_sf"/>
</dbReference>
<dbReference type="Pfam" id="PF18052">
    <property type="entry name" value="Rx_N"/>
    <property type="match status" value="1"/>
</dbReference>
<evidence type="ECO:0000256" key="2">
    <source>
        <dbReference type="ARBA" id="ARBA00022614"/>
    </source>
</evidence>
<dbReference type="InterPro" id="IPR002182">
    <property type="entry name" value="NB-ARC"/>
</dbReference>
<gene>
    <name evidence="11" type="primary">LOC107760911</name>
</gene>
<dbReference type="FunFam" id="3.40.50.300:FF:001091">
    <property type="entry name" value="Probable disease resistance protein At1g61300"/>
    <property type="match status" value="1"/>
</dbReference>
<dbReference type="InterPro" id="IPR038005">
    <property type="entry name" value="RX-like_CC"/>
</dbReference>
<protein>
    <submittedName>
        <fullName evidence="11">Late blight resistance protein homolog R1A-3</fullName>
    </submittedName>
</protein>
<dbReference type="PaxDb" id="4097-A0A1S3X3W9"/>
<sequence>MAHNDIYDMLDHLRMIKCGGDLNRVKIDQIVTLETELRFFRTFLKYHHVLSHDSLVKITKKAQLIVEMLQSVFDGNIDECKTNLNVERLVSHLFEFKEDNTSPRSNYELDHSYLSEYMDYLDKNLNDAGRYLVKSDPFLRKGIKILHKTDRFLKQVKIIQNKMRFLRYLYAKEINSYIDHEKLEGLETRIQFMADNVGQLCLALWLNEDGDDTTHIEGMPPYLLSLVVLVELEMKKIFLCELKASKFSQSRNFKDKKLPKGFSHHLYNLLVCLRKQKFKNFHSNVSARNIDVAIEFLLIFLGDVPNHVINGKRLNEVLKKVGALVGDTVFVIQNLLATSTIKDRIRKINLRLIQILEEVENLKAKVEEMYYISLEFTPSQFPTVGGLSFLDSLLRKLNEMLKSEVGSNFTLKPHIGILEKELSSLTSIFRDVAKVQHEHEILKDIQRRTINLAYEAEVAIDSILAQYKAHWHIFFSLPTILKQIKYISADVSKIWSENISRKHSFAVEPSNHTPSQHSNLADDEEIVGFENEAERIIQYLIQGTNELDVIPIIGMGGQGKTTIARMVYNKDIIVSHFDGLAWCVISQTYNRRELLQVLVSQVIDYNDTGDMDDVLAAMLRKSLIGKRYLIVLDDMWDVKAWDDFRLSFPNDKNRSRIIVTTRLEEVGRQVKHHTDPYSLPFLPLDESCKLLQKRVFQNEGCPPELQDASLAVAERCKGLPIVVILVAGIIKNKKMEEAWWHEVKSAMFSYVGEFEEYSHATMHLSYDNLPDYLRPCLLYMGMFPEDTRIPVSKLISLWIAEGFVQDIESGRSVEEAAEGYLMELISSNMVMVSRRRYNGKVKYCHVHDVVLHFCLKKSREEKFMLTVKGHPSQFQLLDWKENRLRFDITDELSEIALLGSKTQNPFHKHLRSLITTYGTYVGIFLDWNPFPHISKFRLLKVLDLSYNRVDRLSSSTLHPLIHLKYLAVSTFDFDFHPESHLRHLETIIVKGSGRVLLPAIFWKMEKLRHIECYTCFDLENNKQWIFEESSKLENLKTLRKVEFPIDDADCMEVLLRRCPNLQELEISIYSNEWYSAEICTSIPKLETLTQLQLLYLCFRGSNIIVSELHLPSNLKKLVLYGPHIVSTASLIAGLPSLEYLELMDWRRESEEWCLGDITFDKLKFLKLVDLGIKRWKATDASFPQLETLVLKGCHNLKKIPPPFADIQTLKQIKLIRCENLEASASEIKEQVKNIQGSDLVNLIIIKDRWGYLRTLFCHNNMATAARAEADWMDVSLSFLETF</sequence>
<keyword evidence="6" id="KW-0067">ATP-binding</keyword>
<evidence type="ECO:0000256" key="4">
    <source>
        <dbReference type="ARBA" id="ARBA00022741"/>
    </source>
</evidence>
<evidence type="ECO:0000259" key="7">
    <source>
        <dbReference type="Pfam" id="PF00931"/>
    </source>
</evidence>
<keyword evidence="4" id="KW-0547">Nucleotide-binding</keyword>
<organism evidence="11">
    <name type="scientific">Nicotiana tabacum</name>
    <name type="common">Common tobacco</name>
    <dbReference type="NCBI Taxonomy" id="4097"/>
    <lineage>
        <taxon>Eukaryota</taxon>
        <taxon>Viridiplantae</taxon>
        <taxon>Streptophyta</taxon>
        <taxon>Embryophyta</taxon>
        <taxon>Tracheophyta</taxon>
        <taxon>Spermatophyta</taxon>
        <taxon>Magnoliopsida</taxon>
        <taxon>eudicotyledons</taxon>
        <taxon>Gunneridae</taxon>
        <taxon>Pentapetalae</taxon>
        <taxon>asterids</taxon>
        <taxon>lamiids</taxon>
        <taxon>Solanales</taxon>
        <taxon>Solanaceae</taxon>
        <taxon>Nicotianoideae</taxon>
        <taxon>Nicotianeae</taxon>
        <taxon>Nicotiana</taxon>
    </lineage>
</organism>
<dbReference type="RefSeq" id="XP_016434516.1">
    <property type="nucleotide sequence ID" value="XM_016579030.1"/>
</dbReference>
<comment type="similarity">
    <text evidence="1">Belongs to the disease resistance NB-LRR family.</text>
</comment>
<dbReference type="Pfam" id="PF23598">
    <property type="entry name" value="LRR_14"/>
    <property type="match status" value="1"/>
</dbReference>
<dbReference type="Pfam" id="PF00931">
    <property type="entry name" value="NB-ARC"/>
    <property type="match status" value="1"/>
</dbReference>
<dbReference type="KEGG" id="nta:107760911"/>
<dbReference type="InterPro" id="IPR058922">
    <property type="entry name" value="WHD_DRP"/>
</dbReference>
<keyword evidence="3" id="KW-0677">Repeat</keyword>
<dbReference type="Gene3D" id="1.20.5.4130">
    <property type="match status" value="1"/>
</dbReference>
<feature type="domain" description="NB-ARC" evidence="7">
    <location>
        <begin position="530"/>
        <end position="699"/>
    </location>
</feature>
<dbReference type="SUPFAM" id="SSF52540">
    <property type="entry name" value="P-loop containing nucleoside triphosphate hydrolases"/>
    <property type="match status" value="1"/>
</dbReference>
<evidence type="ECO:0000256" key="6">
    <source>
        <dbReference type="ARBA" id="ARBA00022840"/>
    </source>
</evidence>
<feature type="domain" description="Disease resistance N-terminal" evidence="8">
    <location>
        <begin position="389"/>
        <end position="468"/>
    </location>
</feature>
<dbReference type="OMA" id="CHESLEA"/>
<feature type="domain" description="Disease resistance R13L4/SHOC-2-like LRR" evidence="10">
    <location>
        <begin position="929"/>
        <end position="1194"/>
    </location>
</feature>
<dbReference type="GO" id="GO:0051607">
    <property type="term" value="P:defense response to virus"/>
    <property type="evidence" value="ECO:0007669"/>
    <property type="project" value="UniProtKB-ARBA"/>
</dbReference>